<dbReference type="InterPro" id="IPR050275">
    <property type="entry name" value="PGM_Phosphatase"/>
</dbReference>
<feature type="binding site" evidence="3">
    <location>
        <begin position="7"/>
        <end position="14"/>
    </location>
    <ligand>
        <name>substrate</name>
    </ligand>
</feature>
<dbReference type="GO" id="GO:0005737">
    <property type="term" value="C:cytoplasm"/>
    <property type="evidence" value="ECO:0007669"/>
    <property type="project" value="TreeGrafter"/>
</dbReference>
<dbReference type="Gene3D" id="3.40.50.1240">
    <property type="entry name" value="Phosphoglycerate mutase-like"/>
    <property type="match status" value="1"/>
</dbReference>
<dbReference type="InterPro" id="IPR013078">
    <property type="entry name" value="His_Pase_superF_clade-1"/>
</dbReference>
<dbReference type="PANTHER" id="PTHR48100:SF1">
    <property type="entry name" value="HISTIDINE PHOSPHATASE FAMILY PROTEIN-RELATED"/>
    <property type="match status" value="1"/>
</dbReference>
<dbReference type="CDD" id="cd07067">
    <property type="entry name" value="HP_PGM_like"/>
    <property type="match status" value="1"/>
</dbReference>
<name>A0A9D1L3V4_9BACT</name>
<gene>
    <name evidence="4" type="ORF">IAD49_02340</name>
</gene>
<reference evidence="4" key="2">
    <citation type="journal article" date="2021" name="PeerJ">
        <title>Extensive microbial diversity within the chicken gut microbiome revealed by metagenomics and culture.</title>
        <authorList>
            <person name="Gilroy R."/>
            <person name="Ravi A."/>
            <person name="Getino M."/>
            <person name="Pursley I."/>
            <person name="Horton D.L."/>
            <person name="Alikhan N.F."/>
            <person name="Baker D."/>
            <person name="Gharbi K."/>
            <person name="Hall N."/>
            <person name="Watson M."/>
            <person name="Adriaenssens E.M."/>
            <person name="Foster-Nyarko E."/>
            <person name="Jarju S."/>
            <person name="Secka A."/>
            <person name="Antonio M."/>
            <person name="Oren A."/>
            <person name="Chaudhuri R.R."/>
            <person name="La Ragione R."/>
            <person name="Hildebrand F."/>
            <person name="Pallen M.J."/>
        </authorList>
    </citation>
    <scope>NUCLEOTIDE SEQUENCE</scope>
    <source>
        <strain evidence="4">CHK197-8231</strain>
    </source>
</reference>
<comment type="caution">
    <text evidence="4">The sequence shown here is derived from an EMBL/GenBank/DDBJ whole genome shotgun (WGS) entry which is preliminary data.</text>
</comment>
<protein>
    <submittedName>
        <fullName evidence="4">Histidine phosphatase family protein</fullName>
    </submittedName>
</protein>
<proteinExistence type="predicted"/>
<dbReference type="GO" id="GO:0016791">
    <property type="term" value="F:phosphatase activity"/>
    <property type="evidence" value="ECO:0007669"/>
    <property type="project" value="TreeGrafter"/>
</dbReference>
<dbReference type="InterPro" id="IPR001345">
    <property type="entry name" value="PG/BPGM_mutase_AS"/>
</dbReference>
<evidence type="ECO:0000313" key="4">
    <source>
        <dbReference type="EMBL" id="HIU22402.1"/>
    </source>
</evidence>
<accession>A0A9D1L3V4</accession>
<sequence length="176" mass="20358">MKVYVLRHGETDGNKADISIGNLDIPLNEMGKLQALQRRSDLSRLDIDFAFCSPKQRTLETLQLAAPHLLVCLDDRLLSRDHGEFQGVKNEGRDLSEYWNIRVNRQYEKAESVKHVYDRVCSFLDEIRAKYPDKNILIVTHSAIVRCIYYYFNGLPEDGNLFGYQSHTASLETYEI</sequence>
<dbReference type="AlphaFoldDB" id="A0A9D1L3V4"/>
<dbReference type="PIRSF" id="PIRSF000709">
    <property type="entry name" value="6PFK_2-Ptase"/>
    <property type="match status" value="1"/>
</dbReference>
<dbReference type="Pfam" id="PF00300">
    <property type="entry name" value="His_Phos_1"/>
    <property type="match status" value="1"/>
</dbReference>
<organism evidence="4 5">
    <name type="scientific">Candidatus Fimihabitans intestinipullorum</name>
    <dbReference type="NCBI Taxonomy" id="2840820"/>
    <lineage>
        <taxon>Bacteria</taxon>
        <taxon>Bacillati</taxon>
        <taxon>Mycoplasmatota</taxon>
        <taxon>Mycoplasmatota incertae sedis</taxon>
        <taxon>Candidatus Fimihabitans</taxon>
    </lineage>
</organism>
<dbReference type="Proteomes" id="UP000824087">
    <property type="component" value="Unassembled WGS sequence"/>
</dbReference>
<dbReference type="PROSITE" id="PS00175">
    <property type="entry name" value="PG_MUTASE"/>
    <property type="match status" value="1"/>
</dbReference>
<evidence type="ECO:0000256" key="1">
    <source>
        <dbReference type="ARBA" id="ARBA00023152"/>
    </source>
</evidence>
<dbReference type="EMBL" id="DVML01000012">
    <property type="protein sequence ID" value="HIU22402.1"/>
    <property type="molecule type" value="Genomic_DNA"/>
</dbReference>
<keyword evidence="2" id="KW-0413">Isomerase</keyword>
<evidence type="ECO:0000313" key="5">
    <source>
        <dbReference type="Proteomes" id="UP000824087"/>
    </source>
</evidence>
<evidence type="ECO:0000256" key="2">
    <source>
        <dbReference type="ARBA" id="ARBA00023235"/>
    </source>
</evidence>
<dbReference type="PANTHER" id="PTHR48100">
    <property type="entry name" value="BROAD-SPECIFICITY PHOSPHATASE YOR283W-RELATED"/>
    <property type="match status" value="1"/>
</dbReference>
<dbReference type="SMART" id="SM00855">
    <property type="entry name" value="PGAM"/>
    <property type="match status" value="1"/>
</dbReference>
<dbReference type="InterPro" id="IPR029033">
    <property type="entry name" value="His_PPase_superfam"/>
</dbReference>
<dbReference type="SUPFAM" id="SSF53254">
    <property type="entry name" value="Phosphoglycerate mutase-like"/>
    <property type="match status" value="1"/>
</dbReference>
<reference evidence="4" key="1">
    <citation type="submission" date="2020-10" db="EMBL/GenBank/DDBJ databases">
        <authorList>
            <person name="Gilroy R."/>
        </authorList>
    </citation>
    <scope>NUCLEOTIDE SEQUENCE</scope>
    <source>
        <strain evidence="4">CHK197-8231</strain>
    </source>
</reference>
<keyword evidence="1" id="KW-0324">Glycolysis</keyword>
<evidence type="ECO:0000256" key="3">
    <source>
        <dbReference type="PIRSR" id="PIRSR613078-2"/>
    </source>
</evidence>
<feature type="binding site" evidence="3">
    <location>
        <position position="57"/>
    </location>
    <ligand>
        <name>substrate</name>
    </ligand>
</feature>